<dbReference type="Pfam" id="PF07727">
    <property type="entry name" value="RVT_2"/>
    <property type="match status" value="1"/>
</dbReference>
<comment type="caution">
    <text evidence="2">The sequence shown here is derived from an EMBL/GenBank/DDBJ whole genome shotgun (WGS) entry which is preliminary data.</text>
</comment>
<gene>
    <name evidence="2" type="ORF">PF001_g1976</name>
</gene>
<dbReference type="Proteomes" id="UP000437068">
    <property type="component" value="Unassembled WGS sequence"/>
</dbReference>
<name>A0A6A4EU50_9STRA</name>
<evidence type="ECO:0000313" key="2">
    <source>
        <dbReference type="EMBL" id="KAE9327360.1"/>
    </source>
</evidence>
<evidence type="ECO:0000313" key="3">
    <source>
        <dbReference type="Proteomes" id="UP000437068"/>
    </source>
</evidence>
<dbReference type="AlphaFoldDB" id="A0A6A4EU50"/>
<evidence type="ECO:0000259" key="1">
    <source>
        <dbReference type="Pfam" id="PF07727"/>
    </source>
</evidence>
<sequence>MEMHGYFDDGSDRICKLRRSLYGLKQVPLIWYQTFDKHLRSCGFRRLKMDGGLYVRSVGGSPIFVSVYVDDLVIAGTDENIELVLQELRAKFEIKDLGPVTDLLHMDVSYVLGQALWISQETASISC</sequence>
<accession>A0A6A4EU50</accession>
<dbReference type="SUPFAM" id="SSF56672">
    <property type="entry name" value="DNA/RNA polymerases"/>
    <property type="match status" value="1"/>
</dbReference>
<reference evidence="2 3" key="1">
    <citation type="submission" date="2018-08" db="EMBL/GenBank/DDBJ databases">
        <title>Genomic investigation of the strawberry pathogen Phytophthora fragariae indicates pathogenicity is determined by transcriptional variation in three key races.</title>
        <authorList>
            <person name="Adams T.M."/>
            <person name="Armitage A.D."/>
            <person name="Sobczyk M.K."/>
            <person name="Bates H.J."/>
            <person name="Dunwell J.M."/>
            <person name="Nellist C.F."/>
            <person name="Harrison R.J."/>
        </authorList>
    </citation>
    <scope>NUCLEOTIDE SEQUENCE [LARGE SCALE GENOMIC DNA]</scope>
    <source>
        <strain evidence="2 3">A4</strain>
    </source>
</reference>
<feature type="domain" description="Reverse transcriptase Ty1/copia-type" evidence="1">
    <location>
        <begin position="8"/>
        <end position="109"/>
    </location>
</feature>
<dbReference type="InterPro" id="IPR043502">
    <property type="entry name" value="DNA/RNA_pol_sf"/>
</dbReference>
<organism evidence="2 3">
    <name type="scientific">Phytophthora fragariae</name>
    <dbReference type="NCBI Taxonomy" id="53985"/>
    <lineage>
        <taxon>Eukaryota</taxon>
        <taxon>Sar</taxon>
        <taxon>Stramenopiles</taxon>
        <taxon>Oomycota</taxon>
        <taxon>Peronosporomycetes</taxon>
        <taxon>Peronosporales</taxon>
        <taxon>Peronosporaceae</taxon>
        <taxon>Phytophthora</taxon>
    </lineage>
</organism>
<protein>
    <recommendedName>
        <fullName evidence="1">Reverse transcriptase Ty1/copia-type domain-containing protein</fullName>
    </recommendedName>
</protein>
<dbReference type="InterPro" id="IPR013103">
    <property type="entry name" value="RVT_2"/>
</dbReference>
<proteinExistence type="predicted"/>
<dbReference type="EMBL" id="QXGE01000052">
    <property type="protein sequence ID" value="KAE9327360.1"/>
    <property type="molecule type" value="Genomic_DNA"/>
</dbReference>